<dbReference type="EMBL" id="OFTH01000054">
    <property type="protein sequence ID" value="SOZ75332.1"/>
    <property type="molecule type" value="Genomic_DNA"/>
</dbReference>
<dbReference type="EMBL" id="LT984809">
    <property type="protein sequence ID" value="SPD49077.1"/>
    <property type="molecule type" value="Genomic_DNA"/>
</dbReference>
<evidence type="ECO:0000313" key="3">
    <source>
        <dbReference type="Proteomes" id="UP000256952"/>
    </source>
</evidence>
<keyword evidence="2" id="KW-0614">Plasmid</keyword>
<geneLocation type="plasmid" evidence="2">
    <name>I</name>
</geneLocation>
<evidence type="ECO:0000313" key="2">
    <source>
        <dbReference type="EMBL" id="SPD49077.1"/>
    </source>
</evidence>
<accession>A0A375EG06</accession>
<reference evidence="2 3" key="1">
    <citation type="submission" date="2018-01" db="EMBL/GenBank/DDBJ databases">
        <authorList>
            <person name="Gaut B.S."/>
            <person name="Morton B.R."/>
            <person name="Clegg M.T."/>
            <person name="Duvall M.R."/>
        </authorList>
    </citation>
    <scope>NUCLEOTIDE SEQUENCE [LARGE SCALE GENOMIC DNA]</scope>
    <source>
        <strain evidence="2">Cupriavidus taiwanensis STM 8555</strain>
        <plasmid evidence="2">I</plasmid>
    </source>
</reference>
<name>A0A375EG06_9BURK</name>
<dbReference type="RefSeq" id="WP_147298480.1">
    <property type="nucleotide sequence ID" value="NZ_LT984809.1"/>
</dbReference>
<dbReference type="AlphaFoldDB" id="A0A375EG06"/>
<gene>
    <name evidence="2" type="ORF">CBM2612_P0422</name>
    <name evidence="1" type="ORF">CBM2613_U30010</name>
</gene>
<proteinExistence type="predicted"/>
<protein>
    <submittedName>
        <fullName evidence="1">Uncharacterized protein</fullName>
    </submittedName>
</protein>
<sequence length="138" mass="15880">MTSDYVKHRLQQKAALAPRGDSNWQVLELCREFAQEAFVAGISMAFQDWVSNYVSPTQRSAVRRYLIARLPGIILNQYLPAQKILDPVDLAEQLSLWSTKNPTWKADVEEAAFDPSQLCEVVNRLYYSLLEFAQRTRN</sequence>
<dbReference type="Proteomes" id="UP000256952">
    <property type="component" value="Unassembled WGS sequence"/>
</dbReference>
<evidence type="ECO:0000313" key="1">
    <source>
        <dbReference type="EMBL" id="SOZ75332.1"/>
    </source>
</evidence>
<organism evidence="1 3">
    <name type="scientific">Cupriavidus taiwanensis</name>
    <dbReference type="NCBI Taxonomy" id="164546"/>
    <lineage>
        <taxon>Bacteria</taxon>
        <taxon>Pseudomonadati</taxon>
        <taxon>Pseudomonadota</taxon>
        <taxon>Betaproteobacteria</taxon>
        <taxon>Burkholderiales</taxon>
        <taxon>Burkholderiaceae</taxon>
        <taxon>Cupriavidus</taxon>
    </lineage>
</organism>
<reference evidence="1" key="2">
    <citation type="submission" date="2018-01" db="EMBL/GenBank/DDBJ databases">
        <authorList>
            <person name="Clerissi C."/>
        </authorList>
    </citation>
    <scope>NUCLEOTIDE SEQUENCE</scope>
    <source>
        <strain evidence="1">Cupriavidus taiwanensis STM 8556</strain>
    </source>
</reference>